<evidence type="ECO:0000313" key="1">
    <source>
        <dbReference type="EMBL" id="KAF6165431.1"/>
    </source>
</evidence>
<evidence type="ECO:0000313" key="2">
    <source>
        <dbReference type="Proteomes" id="UP000541444"/>
    </source>
</evidence>
<organism evidence="1 2">
    <name type="scientific">Kingdonia uniflora</name>
    <dbReference type="NCBI Taxonomy" id="39325"/>
    <lineage>
        <taxon>Eukaryota</taxon>
        <taxon>Viridiplantae</taxon>
        <taxon>Streptophyta</taxon>
        <taxon>Embryophyta</taxon>
        <taxon>Tracheophyta</taxon>
        <taxon>Spermatophyta</taxon>
        <taxon>Magnoliopsida</taxon>
        <taxon>Ranunculales</taxon>
        <taxon>Circaeasteraceae</taxon>
        <taxon>Kingdonia</taxon>
    </lineage>
</organism>
<gene>
    <name evidence="1" type="ORF">GIB67_017913</name>
</gene>
<reference evidence="1 2" key="1">
    <citation type="journal article" date="2020" name="IScience">
        <title>Genome Sequencing of the Endangered Kingdonia uniflora (Circaeasteraceae, Ranunculales) Reveals Potential Mechanisms of Evolutionary Specialization.</title>
        <authorList>
            <person name="Sun Y."/>
            <person name="Deng T."/>
            <person name="Zhang A."/>
            <person name="Moore M.J."/>
            <person name="Landis J.B."/>
            <person name="Lin N."/>
            <person name="Zhang H."/>
            <person name="Zhang X."/>
            <person name="Huang J."/>
            <person name="Zhang X."/>
            <person name="Sun H."/>
            <person name="Wang H."/>
        </authorList>
    </citation>
    <scope>NUCLEOTIDE SEQUENCE [LARGE SCALE GENOMIC DNA]</scope>
    <source>
        <strain evidence="1">TB1705</strain>
        <tissue evidence="1">Leaf</tissue>
    </source>
</reference>
<accession>A0A7J7NDY0</accession>
<name>A0A7J7NDY0_9MAGN</name>
<dbReference type="Proteomes" id="UP000541444">
    <property type="component" value="Unassembled WGS sequence"/>
</dbReference>
<comment type="caution">
    <text evidence="1">The sequence shown here is derived from an EMBL/GenBank/DDBJ whole genome shotgun (WGS) entry which is preliminary data.</text>
</comment>
<dbReference type="EMBL" id="JACGCM010000853">
    <property type="protein sequence ID" value="KAF6165431.1"/>
    <property type="molecule type" value="Genomic_DNA"/>
</dbReference>
<dbReference type="AlphaFoldDB" id="A0A7J7NDY0"/>
<keyword evidence="2" id="KW-1185">Reference proteome</keyword>
<protein>
    <submittedName>
        <fullName evidence="1">Uncharacterized protein</fullName>
    </submittedName>
</protein>
<sequence length="97" mass="10976">MIHSIPHLNQDVAKETIRYLIIEVKKNVEEVAVSRDSLCQKLLEVGYAVADIKAIMEGHFVKVEEDEAEEEPNMKGRALQETVQGLDAVLARIKFEN</sequence>
<proteinExistence type="predicted"/>